<dbReference type="OrthoDB" id="10036564at2759"/>
<dbReference type="AlphaFoldDB" id="A0A817UTN8"/>
<feature type="signal peptide" evidence="1">
    <location>
        <begin position="1"/>
        <end position="22"/>
    </location>
</feature>
<dbReference type="Pfam" id="PF13644">
    <property type="entry name" value="DKNYY"/>
    <property type="match status" value="1"/>
</dbReference>
<comment type="caution">
    <text evidence="2">The sequence shown here is derived from an EMBL/GenBank/DDBJ whole genome shotgun (WGS) entry which is preliminary data.</text>
</comment>
<protein>
    <submittedName>
        <fullName evidence="2">Uncharacterized protein</fullName>
    </submittedName>
</protein>
<evidence type="ECO:0000313" key="3">
    <source>
        <dbReference type="EMBL" id="CAF3432954.1"/>
    </source>
</evidence>
<dbReference type="EMBL" id="CAJNXB010003768">
    <property type="protein sequence ID" value="CAF3337386.1"/>
    <property type="molecule type" value="Genomic_DNA"/>
</dbReference>
<dbReference type="Proteomes" id="UP000663825">
    <property type="component" value="Unassembled WGS sequence"/>
</dbReference>
<gene>
    <name evidence="3" type="ORF">KIK155_LOCUS10980</name>
    <name evidence="2" type="ORF">TIS948_LOCUS22022</name>
</gene>
<organism evidence="2 4">
    <name type="scientific">Rotaria socialis</name>
    <dbReference type="NCBI Taxonomy" id="392032"/>
    <lineage>
        <taxon>Eukaryota</taxon>
        <taxon>Metazoa</taxon>
        <taxon>Spiralia</taxon>
        <taxon>Gnathifera</taxon>
        <taxon>Rotifera</taxon>
        <taxon>Eurotatoria</taxon>
        <taxon>Bdelloidea</taxon>
        <taxon>Philodinida</taxon>
        <taxon>Philodinidae</taxon>
        <taxon>Rotaria</taxon>
    </lineage>
</organism>
<keyword evidence="1" id="KW-0732">Signal</keyword>
<reference evidence="2" key="1">
    <citation type="submission" date="2021-02" db="EMBL/GenBank/DDBJ databases">
        <authorList>
            <person name="Nowell W R."/>
        </authorList>
    </citation>
    <scope>NUCLEOTIDE SEQUENCE</scope>
</reference>
<accession>A0A817UTN8</accession>
<feature type="chain" id="PRO_5036232291" evidence="1">
    <location>
        <begin position="23"/>
        <end position="118"/>
    </location>
</feature>
<evidence type="ECO:0000256" key="1">
    <source>
        <dbReference type="SAM" id="SignalP"/>
    </source>
</evidence>
<dbReference type="Proteomes" id="UP000663865">
    <property type="component" value="Unassembled WGS sequence"/>
</dbReference>
<evidence type="ECO:0000313" key="2">
    <source>
        <dbReference type="EMBL" id="CAF3337386.1"/>
    </source>
</evidence>
<dbReference type="InterPro" id="IPR027375">
    <property type="entry name" value="DKNYY"/>
</dbReference>
<sequence length="118" mass="13370">MVSTLIYSVVLCFLICNHKVLGFNAEGELFSDESDSSENEQRYINTKQAPWNNMNNFGSGYSKDNFNVYFMGKKVPDTSVISFETVGRGYAKDNWSVYYRGEKMQGVSPSSFSINHFG</sequence>
<name>A0A817UTN8_9BILA</name>
<evidence type="ECO:0000313" key="4">
    <source>
        <dbReference type="Proteomes" id="UP000663825"/>
    </source>
</evidence>
<proteinExistence type="predicted"/>
<dbReference type="EMBL" id="CAJNYV010001683">
    <property type="protein sequence ID" value="CAF3432954.1"/>
    <property type="molecule type" value="Genomic_DNA"/>
</dbReference>